<name>A0A7Z9D723_9MICC</name>
<dbReference type="AlphaFoldDB" id="A0A7Z9D723"/>
<sequence>MSAKDYDPRMVDFYDEDNPDGADHDYYRSLAHRFNTQ</sequence>
<accession>A0A7Z9D723</accession>
<evidence type="ECO:0000313" key="2">
    <source>
        <dbReference type="Proteomes" id="UP000282386"/>
    </source>
</evidence>
<dbReference type="Proteomes" id="UP000282386">
    <property type="component" value="Chromosome"/>
</dbReference>
<protein>
    <submittedName>
        <fullName evidence="1">Uncharacterized protein</fullName>
    </submittedName>
</protein>
<organism evidence="1 2">
    <name type="scientific">Rothia aeria</name>
    <dbReference type="NCBI Taxonomy" id="172042"/>
    <lineage>
        <taxon>Bacteria</taxon>
        <taxon>Bacillati</taxon>
        <taxon>Actinomycetota</taxon>
        <taxon>Actinomycetes</taxon>
        <taxon>Micrococcales</taxon>
        <taxon>Micrococcaceae</taxon>
        <taxon>Rothia</taxon>
    </lineage>
</organism>
<proteinExistence type="predicted"/>
<evidence type="ECO:0000313" key="1">
    <source>
        <dbReference type="EMBL" id="VEI23662.1"/>
    </source>
</evidence>
<dbReference type="EMBL" id="LR134479">
    <property type="protein sequence ID" value="VEI23662.1"/>
    <property type="molecule type" value="Genomic_DNA"/>
</dbReference>
<gene>
    <name evidence="1" type="ORF">NCTC10207_01664</name>
</gene>
<reference evidence="1 2" key="1">
    <citation type="submission" date="2018-12" db="EMBL/GenBank/DDBJ databases">
        <authorList>
            <consortium name="Pathogen Informatics"/>
        </authorList>
    </citation>
    <scope>NUCLEOTIDE SEQUENCE [LARGE SCALE GENOMIC DNA]</scope>
    <source>
        <strain evidence="1 2">NCTC10207</strain>
    </source>
</reference>